<keyword evidence="2" id="KW-0378">Hydrolase</keyword>
<protein>
    <submittedName>
        <fullName evidence="5">DNA glycosylase</fullName>
    </submittedName>
</protein>
<dbReference type="GO" id="GO:0008263">
    <property type="term" value="F:pyrimidine-specific mismatch base pair DNA N-glycosylase activity"/>
    <property type="evidence" value="ECO:0007669"/>
    <property type="project" value="TreeGrafter"/>
</dbReference>
<dbReference type="PANTHER" id="PTHR12159">
    <property type="entry name" value="G/T AND G/U MISMATCH-SPECIFIC DNA GLYCOSYLASE"/>
    <property type="match status" value="1"/>
</dbReference>
<evidence type="ECO:0000256" key="2">
    <source>
        <dbReference type="ARBA" id="ARBA00022801"/>
    </source>
</evidence>
<dbReference type="PANTHER" id="PTHR12159:SF9">
    <property type="entry name" value="G_T MISMATCH-SPECIFIC THYMINE DNA GLYCOSYLASE"/>
    <property type="match status" value="1"/>
</dbReference>
<dbReference type="CDD" id="cd10028">
    <property type="entry name" value="UDG-F2_TDG_MUG"/>
    <property type="match status" value="1"/>
</dbReference>
<gene>
    <name evidence="5" type="ORF">CDOO_05410</name>
</gene>
<dbReference type="Proteomes" id="UP000029914">
    <property type="component" value="Chromosome"/>
</dbReference>
<evidence type="ECO:0000259" key="4">
    <source>
        <dbReference type="SMART" id="SM00986"/>
    </source>
</evidence>
<dbReference type="RefSeq" id="WP_018022294.1">
    <property type="nucleotide sequence ID" value="NZ_AQUX01000006.1"/>
</dbReference>
<dbReference type="SUPFAM" id="SSF52141">
    <property type="entry name" value="Uracil-DNA glycosylase-like"/>
    <property type="match status" value="1"/>
</dbReference>
<dbReference type="SMART" id="SM00987">
    <property type="entry name" value="UreE_C"/>
    <property type="match status" value="1"/>
</dbReference>
<dbReference type="EMBL" id="CP006764">
    <property type="protein sequence ID" value="AIT60752.1"/>
    <property type="molecule type" value="Genomic_DNA"/>
</dbReference>
<keyword evidence="3" id="KW-0234">DNA repair</keyword>
<keyword evidence="1" id="KW-0227">DNA damage</keyword>
<dbReference type="AlphaFoldDB" id="A0A097IF30"/>
<dbReference type="SMART" id="SM00986">
    <property type="entry name" value="UDG"/>
    <property type="match status" value="1"/>
</dbReference>
<dbReference type="KEGG" id="cdo:CDOO_05410"/>
<evidence type="ECO:0000256" key="3">
    <source>
        <dbReference type="ARBA" id="ARBA00023204"/>
    </source>
</evidence>
<dbReference type="Gene3D" id="3.40.470.10">
    <property type="entry name" value="Uracil-DNA glycosylase-like domain"/>
    <property type="match status" value="1"/>
</dbReference>
<proteinExistence type="predicted"/>
<evidence type="ECO:0000313" key="5">
    <source>
        <dbReference type="EMBL" id="AIT60752.1"/>
    </source>
</evidence>
<dbReference type="OrthoDB" id="9799921at2"/>
<evidence type="ECO:0000256" key="1">
    <source>
        <dbReference type="ARBA" id="ARBA00022763"/>
    </source>
</evidence>
<dbReference type="InterPro" id="IPR015637">
    <property type="entry name" value="MUG/TDG"/>
</dbReference>
<dbReference type="STRING" id="558173.CDOO_05410"/>
<keyword evidence="6" id="KW-1185">Reference proteome</keyword>
<organism evidence="5 6">
    <name type="scientific">Corynebacterium doosanense CAU 212 = DSM 45436</name>
    <dbReference type="NCBI Taxonomy" id="558173"/>
    <lineage>
        <taxon>Bacteria</taxon>
        <taxon>Bacillati</taxon>
        <taxon>Actinomycetota</taxon>
        <taxon>Actinomycetes</taxon>
        <taxon>Mycobacteriales</taxon>
        <taxon>Corynebacteriaceae</taxon>
        <taxon>Corynebacterium</taxon>
    </lineage>
</organism>
<dbReference type="InterPro" id="IPR005122">
    <property type="entry name" value="Uracil-DNA_glycosylase-like"/>
</dbReference>
<feature type="domain" description="Uracil-DNA glycosylase-like" evidence="4">
    <location>
        <begin position="4"/>
        <end position="168"/>
    </location>
</feature>
<dbReference type="GO" id="GO:0006285">
    <property type="term" value="P:base-excision repair, AP site formation"/>
    <property type="evidence" value="ECO:0007669"/>
    <property type="project" value="InterPro"/>
</dbReference>
<reference evidence="5 6" key="1">
    <citation type="submission" date="2013-09" db="EMBL/GenBank/DDBJ databases">
        <title>Complete genome sequence of Corynebacterium doosanense CAU 212(T) (=DSM 45436(T)), isolated from activated sludge.</title>
        <authorList>
            <person name="Schaffert L."/>
            <person name="Albersmeier A."/>
            <person name="Kalinowski J."/>
            <person name="Ruckert C."/>
        </authorList>
    </citation>
    <scope>NUCLEOTIDE SEQUENCE [LARGE SCALE GENOMIC DNA]</scope>
    <source>
        <strain evidence="5 6">CAU 212</strain>
    </source>
</reference>
<sequence length="188" mass="20224">MRVADDFPEDLKLLFVGINPSLRSGEVGAHFAGASNRFWPALQAAGIVDRRIRTTDGMSAADRAHLHERGIGITNIVPEATRRADELTREQLRAGFAELSEKIDRVRPAAVAVLGVTAWREATGDRHVAMGEQDSPWEGVRLFIAPNPSGLNAHYKPADLARIYGDIAHAAGISGVSPESPATPDQGE</sequence>
<dbReference type="Pfam" id="PF03167">
    <property type="entry name" value="UDG"/>
    <property type="match status" value="1"/>
</dbReference>
<name>A0A097IF30_9CORY</name>
<dbReference type="InterPro" id="IPR036895">
    <property type="entry name" value="Uracil-DNA_glycosylase-like_sf"/>
</dbReference>
<evidence type="ECO:0000313" key="6">
    <source>
        <dbReference type="Proteomes" id="UP000029914"/>
    </source>
</evidence>
<dbReference type="GO" id="GO:0004844">
    <property type="term" value="F:uracil DNA N-glycosylase activity"/>
    <property type="evidence" value="ECO:0007669"/>
    <property type="project" value="TreeGrafter"/>
</dbReference>
<dbReference type="HOGENOM" id="CLU_042829_3_0_11"/>
<accession>A0A097IF30</accession>
<dbReference type="eggNOG" id="COG3663">
    <property type="taxonomic scope" value="Bacteria"/>
</dbReference>